<feature type="transmembrane region" description="Helical" evidence="6">
    <location>
        <begin position="14"/>
        <end position="33"/>
    </location>
</feature>
<feature type="transmembrane region" description="Helical" evidence="6">
    <location>
        <begin position="297"/>
        <end position="314"/>
    </location>
</feature>
<organism evidence="7 8">
    <name type="scientific">Iamia majanohamensis</name>
    <dbReference type="NCBI Taxonomy" id="467976"/>
    <lineage>
        <taxon>Bacteria</taxon>
        <taxon>Bacillati</taxon>
        <taxon>Actinomycetota</taxon>
        <taxon>Acidimicrobiia</taxon>
        <taxon>Acidimicrobiales</taxon>
        <taxon>Iamiaceae</taxon>
        <taxon>Iamia</taxon>
    </lineage>
</organism>
<dbReference type="InterPro" id="IPR043428">
    <property type="entry name" value="LivM-like"/>
</dbReference>
<dbReference type="EMBL" id="CP116942">
    <property type="protein sequence ID" value="WCO67803.1"/>
    <property type="molecule type" value="Genomic_DNA"/>
</dbReference>
<evidence type="ECO:0000313" key="8">
    <source>
        <dbReference type="Proteomes" id="UP001216390"/>
    </source>
</evidence>
<keyword evidence="2" id="KW-1003">Cell membrane</keyword>
<evidence type="ECO:0000256" key="2">
    <source>
        <dbReference type="ARBA" id="ARBA00022475"/>
    </source>
</evidence>
<evidence type="ECO:0000313" key="7">
    <source>
        <dbReference type="EMBL" id="WCO67803.1"/>
    </source>
</evidence>
<dbReference type="RefSeq" id="WP_272737322.1">
    <property type="nucleotide sequence ID" value="NZ_CP116942.1"/>
</dbReference>
<evidence type="ECO:0000256" key="6">
    <source>
        <dbReference type="SAM" id="Phobius"/>
    </source>
</evidence>
<name>A0AAE9YAZ4_9ACTN</name>
<feature type="transmembrane region" description="Helical" evidence="6">
    <location>
        <begin position="64"/>
        <end position="85"/>
    </location>
</feature>
<feature type="transmembrane region" description="Helical" evidence="6">
    <location>
        <begin position="156"/>
        <end position="177"/>
    </location>
</feature>
<dbReference type="PANTHER" id="PTHR30482">
    <property type="entry name" value="HIGH-AFFINITY BRANCHED-CHAIN AMINO ACID TRANSPORT SYSTEM PERMEASE"/>
    <property type="match status" value="1"/>
</dbReference>
<accession>A0AAE9YAZ4</accession>
<gene>
    <name evidence="7" type="ORF">PO878_03580</name>
</gene>
<evidence type="ECO:0000256" key="5">
    <source>
        <dbReference type="ARBA" id="ARBA00023136"/>
    </source>
</evidence>
<keyword evidence="5 6" id="KW-0472">Membrane</keyword>
<feature type="transmembrane region" description="Helical" evidence="6">
    <location>
        <begin position="40"/>
        <end position="58"/>
    </location>
</feature>
<evidence type="ECO:0000256" key="1">
    <source>
        <dbReference type="ARBA" id="ARBA00004651"/>
    </source>
</evidence>
<dbReference type="GO" id="GO:0005886">
    <property type="term" value="C:plasma membrane"/>
    <property type="evidence" value="ECO:0007669"/>
    <property type="project" value="UniProtKB-SubCell"/>
</dbReference>
<dbReference type="CDD" id="cd06581">
    <property type="entry name" value="TM_PBP1_LivM_like"/>
    <property type="match status" value="1"/>
</dbReference>
<dbReference type="Pfam" id="PF02653">
    <property type="entry name" value="BPD_transp_2"/>
    <property type="match status" value="1"/>
</dbReference>
<dbReference type="AlphaFoldDB" id="A0AAE9YAZ4"/>
<feature type="transmembrane region" description="Helical" evidence="6">
    <location>
        <begin position="210"/>
        <end position="229"/>
    </location>
</feature>
<evidence type="ECO:0000256" key="4">
    <source>
        <dbReference type="ARBA" id="ARBA00022989"/>
    </source>
</evidence>
<sequence>MDLGAILENATRSAFGPFAAVLALAAIGLNVQYGYTGLRNFGQVGFLACGAYGTAVAVQTWGWSLWLAIPFSFLCAVVFALLLGAPTLRLRGDYFAIVTIAAAEILRIVIRSTSATDVTGGPFGLQPDMSPFYDLSPFDGGTRYGFGQLSYPGNQLFALLVGWALVVLMTVLVALLMRSPWGRILKAIREDEDVVRALGKNAISYKMQSLILGGVIGAVGGVLTVLANASATANAFQPQITFFAYTVLILGGAATRLGPIVGALLFQFLFAGSQSLLSQMGSEDLLPGFLSGQAAQGALALGAVGVGLMVLLVFRPQGIFGSKEEMVLE</sequence>
<keyword evidence="4 6" id="KW-1133">Transmembrane helix</keyword>
<feature type="transmembrane region" description="Helical" evidence="6">
    <location>
        <begin position="92"/>
        <end position="110"/>
    </location>
</feature>
<comment type="subcellular location">
    <subcellularLocation>
        <location evidence="1">Cell membrane</location>
        <topology evidence="1">Multi-pass membrane protein</topology>
    </subcellularLocation>
</comment>
<dbReference type="GO" id="GO:0015658">
    <property type="term" value="F:branched-chain amino acid transmembrane transporter activity"/>
    <property type="evidence" value="ECO:0007669"/>
    <property type="project" value="InterPro"/>
</dbReference>
<dbReference type="Proteomes" id="UP001216390">
    <property type="component" value="Chromosome"/>
</dbReference>
<dbReference type="PANTHER" id="PTHR30482:SF10">
    <property type="entry name" value="HIGH-AFFINITY BRANCHED-CHAIN AMINO ACID TRANSPORT PROTEIN BRAE"/>
    <property type="match status" value="1"/>
</dbReference>
<keyword evidence="8" id="KW-1185">Reference proteome</keyword>
<proteinExistence type="predicted"/>
<feature type="transmembrane region" description="Helical" evidence="6">
    <location>
        <begin position="260"/>
        <end position="277"/>
    </location>
</feature>
<dbReference type="InterPro" id="IPR001851">
    <property type="entry name" value="ABC_transp_permease"/>
</dbReference>
<evidence type="ECO:0000256" key="3">
    <source>
        <dbReference type="ARBA" id="ARBA00022692"/>
    </source>
</evidence>
<protein>
    <submittedName>
        <fullName evidence="7">Branched-chain amino acid ABC transporter permease</fullName>
    </submittedName>
</protein>
<dbReference type="KEGG" id="ima:PO878_03580"/>
<reference evidence="7" key="1">
    <citation type="submission" date="2023-01" db="EMBL/GenBank/DDBJ databases">
        <title>The diversity of Class Acidimicrobiia in South China Sea sediment environments and the proposal of Iamia marina sp. nov., a novel species of the genus Iamia.</title>
        <authorList>
            <person name="He Y."/>
            <person name="Tian X."/>
        </authorList>
    </citation>
    <scope>NUCLEOTIDE SEQUENCE</scope>
    <source>
        <strain evidence="7">DSM 19957</strain>
    </source>
</reference>
<feature type="transmembrane region" description="Helical" evidence="6">
    <location>
        <begin position="235"/>
        <end position="253"/>
    </location>
</feature>
<keyword evidence="3 6" id="KW-0812">Transmembrane</keyword>